<organism evidence="1 2">
    <name type="scientific">Rhodoferax fermentans</name>
    <dbReference type="NCBI Taxonomy" id="28066"/>
    <lineage>
        <taxon>Bacteria</taxon>
        <taxon>Pseudomonadati</taxon>
        <taxon>Pseudomonadota</taxon>
        <taxon>Betaproteobacteria</taxon>
        <taxon>Burkholderiales</taxon>
        <taxon>Comamonadaceae</taxon>
        <taxon>Rhodoferax</taxon>
    </lineage>
</organism>
<comment type="caution">
    <text evidence="1">The sequence shown here is derived from an EMBL/GenBank/DDBJ whole genome shotgun (WGS) entry which is preliminary data.</text>
</comment>
<reference evidence="1 2" key="1">
    <citation type="submission" date="2017-01" db="EMBL/GenBank/DDBJ databases">
        <title>Genome sequencing of Rhodoferax fermentans JCM 7819.</title>
        <authorList>
            <person name="Kim Y.J."/>
            <person name="Farh M.E.-A."/>
            <person name="Yang D.-C."/>
        </authorList>
    </citation>
    <scope>NUCLEOTIDE SEQUENCE [LARGE SCALE GENOMIC DNA]</scope>
    <source>
        <strain evidence="1 2">JCM 7819</strain>
    </source>
</reference>
<gene>
    <name evidence="1" type="ORF">RF819_13150</name>
</gene>
<protein>
    <submittedName>
        <fullName evidence="1">Uncharacterized protein</fullName>
    </submittedName>
</protein>
<dbReference type="Proteomes" id="UP000190750">
    <property type="component" value="Unassembled WGS sequence"/>
</dbReference>
<sequence length="134" mass="15200">MFQAPAVKPSHDVHAPCPFASQPQVAWSDELPTALQALVVVPLRFQVFEDYELRAGRVTGCDQHQQPCYCASHFVLTDLRSDDDDVFYEAPVYTESQTAWRLLDGRWLVCHTTVDRIKPGGVHTRYVLSPTMPR</sequence>
<keyword evidence="2" id="KW-1185">Reference proteome</keyword>
<dbReference type="STRING" id="28066.RF819_13150"/>
<evidence type="ECO:0000313" key="1">
    <source>
        <dbReference type="EMBL" id="OOV09124.1"/>
    </source>
</evidence>
<dbReference type="EMBL" id="MTJN01000002">
    <property type="protein sequence ID" value="OOV09124.1"/>
    <property type="molecule type" value="Genomic_DNA"/>
</dbReference>
<proteinExistence type="predicted"/>
<dbReference type="AlphaFoldDB" id="A0A1T1AYD0"/>
<name>A0A1T1AYD0_RHOFE</name>
<evidence type="ECO:0000313" key="2">
    <source>
        <dbReference type="Proteomes" id="UP000190750"/>
    </source>
</evidence>
<accession>A0A1T1AYD0</accession>